<dbReference type="RefSeq" id="XP_041550618.1">
    <property type="nucleotide sequence ID" value="XM_041696235.1"/>
</dbReference>
<evidence type="ECO:0008006" key="5">
    <source>
        <dbReference type="Google" id="ProtNLM"/>
    </source>
</evidence>
<accession>A0A7R7XBU0</accession>
<organism evidence="3 4">
    <name type="scientific">Aspergillus puulaauensis</name>
    <dbReference type="NCBI Taxonomy" id="1220207"/>
    <lineage>
        <taxon>Eukaryota</taxon>
        <taxon>Fungi</taxon>
        <taxon>Dikarya</taxon>
        <taxon>Ascomycota</taxon>
        <taxon>Pezizomycotina</taxon>
        <taxon>Eurotiomycetes</taxon>
        <taxon>Eurotiomycetidae</taxon>
        <taxon>Eurotiales</taxon>
        <taxon>Aspergillaceae</taxon>
        <taxon>Aspergillus</taxon>
    </lineage>
</organism>
<feature type="region of interest" description="Disordered" evidence="2">
    <location>
        <begin position="49"/>
        <end position="95"/>
    </location>
</feature>
<gene>
    <name evidence="3" type="ORF">APUU_11252A</name>
</gene>
<keyword evidence="4" id="KW-1185">Reference proteome</keyword>
<reference evidence="3" key="2">
    <citation type="submission" date="2021-02" db="EMBL/GenBank/DDBJ databases">
        <title>Aspergillus puulaauensis MK2 genome sequence.</title>
        <authorList>
            <person name="Futagami T."/>
            <person name="Mori K."/>
            <person name="Kadooka C."/>
            <person name="Tanaka T."/>
        </authorList>
    </citation>
    <scope>NUCLEOTIDE SEQUENCE</scope>
    <source>
        <strain evidence="3">MK2</strain>
    </source>
</reference>
<dbReference type="EMBL" id="AP024443">
    <property type="protein sequence ID" value="BCS18424.1"/>
    <property type="molecule type" value="Genomic_DNA"/>
</dbReference>
<dbReference type="GO" id="GO:0003729">
    <property type="term" value="F:mRNA binding"/>
    <property type="evidence" value="ECO:0007669"/>
    <property type="project" value="TreeGrafter"/>
</dbReference>
<dbReference type="KEGG" id="apuu:APUU_11252A"/>
<evidence type="ECO:0000256" key="2">
    <source>
        <dbReference type="SAM" id="MobiDB-lite"/>
    </source>
</evidence>
<feature type="region of interest" description="Disordered" evidence="2">
    <location>
        <begin position="362"/>
        <end position="383"/>
    </location>
</feature>
<dbReference type="GO" id="GO:0042175">
    <property type="term" value="C:nuclear outer membrane-endoplasmic reticulum membrane network"/>
    <property type="evidence" value="ECO:0007669"/>
    <property type="project" value="TreeGrafter"/>
</dbReference>
<dbReference type="PANTHER" id="PTHR31027:SF2">
    <property type="entry name" value="LEBERCILIN DOMAIN-CONTAINING PROTEIN"/>
    <property type="match status" value="1"/>
</dbReference>
<evidence type="ECO:0000313" key="4">
    <source>
        <dbReference type="Proteomes" id="UP000654913"/>
    </source>
</evidence>
<dbReference type="GeneID" id="64968429"/>
<feature type="coiled-coil region" evidence="1">
    <location>
        <begin position="164"/>
        <end position="210"/>
    </location>
</feature>
<evidence type="ECO:0000256" key="1">
    <source>
        <dbReference type="SAM" id="Coils"/>
    </source>
</evidence>
<feature type="coiled-coil region" evidence="1">
    <location>
        <begin position="239"/>
        <end position="273"/>
    </location>
</feature>
<dbReference type="OrthoDB" id="2195113at2759"/>
<name>A0A7R7XBU0_9EURO</name>
<feature type="region of interest" description="Disordered" evidence="2">
    <location>
        <begin position="443"/>
        <end position="488"/>
    </location>
</feature>
<dbReference type="GO" id="GO:1990904">
    <property type="term" value="C:ribonucleoprotein complex"/>
    <property type="evidence" value="ECO:0007669"/>
    <property type="project" value="TreeGrafter"/>
</dbReference>
<keyword evidence="1" id="KW-0175">Coiled coil</keyword>
<evidence type="ECO:0000313" key="3">
    <source>
        <dbReference type="EMBL" id="BCS18424.1"/>
    </source>
</evidence>
<sequence>MAAAVKSDVASEPKVRPTRPDEDTYKANLAQAEKEHSAVQEKLNQVKAKIETAKPNNQDSPTAKRQQELRAELSSIRQKQQGFKASRTSTQEKINGIDATLKARIAEQNNSRTRMSFKNVEEMDREISRLEKQVDSGTLRLVEEKKILADVSSMRKQRKNFASLDDAQKVIDDLKAQIATLKKTLDNPEAKALSDKYTEIQKELDAIKAEQDGVFKNLNALRDERTKLHGEQQTKWAAIREVKDNYYKARKAYKEYEDEAWKVRREKQKAQREAFDREKKRKIADKKLEEASRPAYTDEILVAQGLVRHFNPAYDFAALGLSEKKDETPAFRAEVGRKVDDSGIKGMKVLKKDEDEYFVGTGGKKGKKGKKGSANGTPAAATPTETKFNMNVGIIEDFAKVKIDPPMNQSDVPAVVEKLAAKITEWKKDQSAKTTENINKAKEEISRLDAEESAATETNGKTNGKTGEKDAAAEAADDLQKASLEEKA</sequence>
<feature type="compositionally biased region" description="Polar residues" evidence="2">
    <location>
        <begin position="75"/>
        <end position="93"/>
    </location>
</feature>
<dbReference type="Proteomes" id="UP000654913">
    <property type="component" value="Chromosome 1"/>
</dbReference>
<reference evidence="3" key="1">
    <citation type="submission" date="2021-01" db="EMBL/GenBank/DDBJ databases">
        <authorList>
            <consortium name="Aspergillus puulaauensis MK2 genome sequencing consortium"/>
            <person name="Kazuki M."/>
            <person name="Futagami T."/>
        </authorList>
    </citation>
    <scope>NUCLEOTIDE SEQUENCE</scope>
    <source>
        <strain evidence="3">MK2</strain>
    </source>
</reference>
<proteinExistence type="predicted"/>
<feature type="compositionally biased region" description="Basic and acidic residues" evidence="2">
    <location>
        <begin position="9"/>
        <end position="23"/>
    </location>
</feature>
<feature type="compositionally biased region" description="Basic and acidic residues" evidence="2">
    <location>
        <begin position="466"/>
        <end position="488"/>
    </location>
</feature>
<dbReference type="InterPro" id="IPR039604">
    <property type="entry name" value="Bfr1"/>
</dbReference>
<dbReference type="PANTHER" id="PTHR31027">
    <property type="entry name" value="NUCLEAR SEGREGATION PROTEIN BFR1"/>
    <property type="match status" value="1"/>
</dbReference>
<feature type="compositionally biased region" description="Low complexity" evidence="2">
    <location>
        <begin position="456"/>
        <end position="465"/>
    </location>
</feature>
<feature type="region of interest" description="Disordered" evidence="2">
    <location>
        <begin position="1"/>
        <end position="23"/>
    </location>
</feature>
<dbReference type="AlphaFoldDB" id="A0A7R7XBU0"/>
<dbReference type="GO" id="GO:0008298">
    <property type="term" value="P:intracellular mRNA localization"/>
    <property type="evidence" value="ECO:0007669"/>
    <property type="project" value="TreeGrafter"/>
</dbReference>
<dbReference type="GO" id="GO:0005783">
    <property type="term" value="C:endoplasmic reticulum"/>
    <property type="evidence" value="ECO:0007669"/>
    <property type="project" value="TreeGrafter"/>
</dbReference>
<feature type="compositionally biased region" description="Polar residues" evidence="2">
    <location>
        <begin position="54"/>
        <end position="64"/>
    </location>
</feature>
<protein>
    <recommendedName>
        <fullName evidence="5">Nuclear segregation protein</fullName>
    </recommendedName>
</protein>